<keyword evidence="3" id="KW-1185">Reference proteome</keyword>
<dbReference type="RefSeq" id="WP_116047671.1">
    <property type="nucleotide sequence ID" value="NZ_QUBQ01000003.1"/>
</dbReference>
<dbReference type="SUPFAM" id="SSF69279">
    <property type="entry name" value="Phage tail proteins"/>
    <property type="match status" value="1"/>
</dbReference>
<name>A0A371PER7_9BACL</name>
<proteinExistence type="predicted"/>
<gene>
    <name evidence="2" type="ORF">DX130_17870</name>
</gene>
<feature type="domain" description="YqbQ/XkdQ" evidence="1">
    <location>
        <begin position="23"/>
        <end position="320"/>
    </location>
</feature>
<dbReference type="Proteomes" id="UP000261905">
    <property type="component" value="Unassembled WGS sequence"/>
</dbReference>
<organism evidence="2 3">
    <name type="scientific">Paenibacillus paeoniae</name>
    <dbReference type="NCBI Taxonomy" id="2292705"/>
    <lineage>
        <taxon>Bacteria</taxon>
        <taxon>Bacillati</taxon>
        <taxon>Bacillota</taxon>
        <taxon>Bacilli</taxon>
        <taxon>Bacillales</taxon>
        <taxon>Paenibacillaceae</taxon>
        <taxon>Paenibacillus</taxon>
    </lineage>
</organism>
<comment type="caution">
    <text evidence="2">The sequence shown here is derived from an EMBL/GenBank/DDBJ whole genome shotgun (WGS) entry which is preliminary data.</text>
</comment>
<dbReference type="InterPro" id="IPR056937">
    <property type="entry name" value="YqbQ/XkdQ"/>
</dbReference>
<evidence type="ECO:0000313" key="2">
    <source>
        <dbReference type="EMBL" id="REK74389.1"/>
    </source>
</evidence>
<evidence type="ECO:0000313" key="3">
    <source>
        <dbReference type="Proteomes" id="UP000261905"/>
    </source>
</evidence>
<accession>A0A371PER7</accession>
<dbReference type="Pfam" id="PF24032">
    <property type="entry name" value="YQBQ"/>
    <property type="match status" value="1"/>
</dbReference>
<evidence type="ECO:0000259" key="1">
    <source>
        <dbReference type="Pfam" id="PF24032"/>
    </source>
</evidence>
<dbReference type="EMBL" id="QUBQ01000003">
    <property type="protein sequence ID" value="REK74389.1"/>
    <property type="molecule type" value="Genomic_DNA"/>
</dbReference>
<protein>
    <recommendedName>
        <fullName evidence="1">YqbQ/XkdQ domain-containing protein</fullName>
    </recommendedName>
</protein>
<sequence>MIRVMIDNKNGNVWDISDIVGDLTWKTSRIGKAGTLDFTLIKGGLYELQAFQIQNGDIIHVTKDDKPVFYGYVFSVEGGSEEAVKVKAYDQIRYLLSSDTFVFENKRASEIIRTVANKLKLKVGHLAETPYVIPEMVEDGQKLLDVCDKALTLTLIHKGQNFVLYDDFGSLTLRNIEDMLVDFYIGEGSLLTDYSLSTSIDQDTYNRIVLYQDNKKTGKRELHVKQDSSNIAKWGTLQLYQSVDEKKNQTQINELLDQLTTLHNRESKTLKLSAIGDMRVRAGCYVRVWIKEYGVNQPFLVNECTHKFDSASHTMALDVKVIG</sequence>
<dbReference type="AlphaFoldDB" id="A0A371PER7"/>
<reference evidence="2 3" key="1">
    <citation type="submission" date="2018-08" db="EMBL/GenBank/DDBJ databases">
        <title>Paenibacillus sp. M4BSY-1, whole genome shotgun sequence.</title>
        <authorList>
            <person name="Tuo L."/>
        </authorList>
    </citation>
    <scope>NUCLEOTIDE SEQUENCE [LARGE SCALE GENOMIC DNA]</scope>
    <source>
        <strain evidence="2 3">M4BSY-1</strain>
    </source>
</reference>
<dbReference type="OrthoDB" id="1698671at2"/>